<keyword evidence="1" id="KW-0812">Transmembrane</keyword>
<evidence type="ECO:0000256" key="1">
    <source>
        <dbReference type="SAM" id="Phobius"/>
    </source>
</evidence>
<organism evidence="3 4">
    <name type="scientific">Acrobeloides nanus</name>
    <dbReference type="NCBI Taxonomy" id="290746"/>
    <lineage>
        <taxon>Eukaryota</taxon>
        <taxon>Metazoa</taxon>
        <taxon>Ecdysozoa</taxon>
        <taxon>Nematoda</taxon>
        <taxon>Chromadorea</taxon>
        <taxon>Rhabditida</taxon>
        <taxon>Tylenchina</taxon>
        <taxon>Cephalobomorpha</taxon>
        <taxon>Cephaloboidea</taxon>
        <taxon>Cephalobidae</taxon>
        <taxon>Acrobeloides</taxon>
    </lineage>
</organism>
<feature type="chain" id="PRO_5037502167" evidence="2">
    <location>
        <begin position="16"/>
        <end position="72"/>
    </location>
</feature>
<keyword evidence="2" id="KW-0732">Signal</keyword>
<name>A0A914D2N2_9BILA</name>
<evidence type="ECO:0000256" key="2">
    <source>
        <dbReference type="SAM" id="SignalP"/>
    </source>
</evidence>
<proteinExistence type="predicted"/>
<dbReference type="AlphaFoldDB" id="A0A914D2N2"/>
<feature type="transmembrane region" description="Helical" evidence="1">
    <location>
        <begin position="25"/>
        <end position="45"/>
    </location>
</feature>
<dbReference type="Proteomes" id="UP000887540">
    <property type="component" value="Unplaced"/>
</dbReference>
<keyword evidence="3" id="KW-1185">Reference proteome</keyword>
<sequence>MLIPVLLIVLVTILAKDKEDYKWFVFHTALLNFFLGIISELTYLYEYQMEWKIRNSCSSYDSNSFENFSCFC</sequence>
<feature type="signal peptide" evidence="2">
    <location>
        <begin position="1"/>
        <end position="15"/>
    </location>
</feature>
<dbReference type="WBParaSite" id="ACRNAN_scaffold18033.g31114.t1">
    <property type="protein sequence ID" value="ACRNAN_scaffold18033.g31114.t1"/>
    <property type="gene ID" value="ACRNAN_scaffold18033.g31114"/>
</dbReference>
<reference evidence="4" key="1">
    <citation type="submission" date="2022-11" db="UniProtKB">
        <authorList>
            <consortium name="WormBaseParasite"/>
        </authorList>
    </citation>
    <scope>IDENTIFICATION</scope>
</reference>
<accession>A0A914D2N2</accession>
<keyword evidence="1" id="KW-1133">Transmembrane helix</keyword>
<evidence type="ECO:0000313" key="4">
    <source>
        <dbReference type="WBParaSite" id="ACRNAN_scaffold18033.g31114.t1"/>
    </source>
</evidence>
<evidence type="ECO:0000313" key="3">
    <source>
        <dbReference type="Proteomes" id="UP000887540"/>
    </source>
</evidence>
<keyword evidence="1" id="KW-0472">Membrane</keyword>
<protein>
    <submittedName>
        <fullName evidence="4">Uncharacterized protein</fullName>
    </submittedName>
</protein>